<dbReference type="InterPro" id="IPR000001">
    <property type="entry name" value="Kringle"/>
</dbReference>
<evidence type="ECO:0000313" key="15">
    <source>
        <dbReference type="EMBL" id="KAL3052171.1"/>
    </source>
</evidence>
<dbReference type="InterPro" id="IPR038178">
    <property type="entry name" value="Kringle_sf"/>
</dbReference>
<dbReference type="PROSITE" id="PS50070">
    <property type="entry name" value="KRINGLE_2"/>
    <property type="match status" value="4"/>
</dbReference>
<keyword evidence="1 9" id="KW-0721">Serine protease homolog</keyword>
<dbReference type="FunFam" id="2.40.10.10:FF:000003">
    <property type="entry name" value="Transmembrane serine protease 3"/>
    <property type="match status" value="1"/>
</dbReference>
<feature type="domain" description="Peptidase S1" evidence="14">
    <location>
        <begin position="395"/>
        <end position="623"/>
    </location>
</feature>
<keyword evidence="4 12" id="KW-0732">Signal</keyword>
<dbReference type="InterPro" id="IPR018056">
    <property type="entry name" value="Kringle_CS"/>
</dbReference>
<dbReference type="InterPro" id="IPR018114">
    <property type="entry name" value="TRYPSIN_HIS"/>
</dbReference>
<dbReference type="InterPro" id="IPR043504">
    <property type="entry name" value="Peptidase_S1_PA_chymotrypsin"/>
</dbReference>
<comment type="caution">
    <text evidence="10">Lacks conserved residue(s) required for the propagation of feature annotation.</text>
</comment>
<protein>
    <recommendedName>
        <fullName evidence="17">Plasmin</fullName>
    </recommendedName>
</protein>
<reference evidence="15 16" key="2">
    <citation type="journal article" date="2024" name="G3 (Bethesda)">
        <title>The genome of the cryopelagic Antarctic bald notothen, Trematomus borchgrevinki.</title>
        <authorList>
            <person name="Rayamajhi N."/>
            <person name="Rivera-Colon A.G."/>
            <person name="Minhas B.F."/>
            <person name="Cheng C.C."/>
            <person name="Catchen J.M."/>
        </authorList>
    </citation>
    <scope>NUCLEOTIDE SEQUENCE [LARGE SCALE GENOMIC DNA]</scope>
    <source>
        <strain evidence="15">AGRC-2024</strain>
    </source>
</reference>
<evidence type="ECO:0000259" key="14">
    <source>
        <dbReference type="PROSITE" id="PS50240"/>
    </source>
</evidence>
<evidence type="ECO:0000256" key="1">
    <source>
        <dbReference type="ARBA" id="ARBA00022542"/>
    </source>
</evidence>
<name>A0ABD2GEF7_PAGBO</name>
<organism evidence="15 16">
    <name type="scientific">Pagothenia borchgrevinki</name>
    <name type="common">Bald rockcod</name>
    <name type="synonym">Trematomus borchgrevinki</name>
    <dbReference type="NCBI Taxonomy" id="8213"/>
    <lineage>
        <taxon>Eukaryota</taxon>
        <taxon>Metazoa</taxon>
        <taxon>Chordata</taxon>
        <taxon>Craniata</taxon>
        <taxon>Vertebrata</taxon>
        <taxon>Euteleostomi</taxon>
        <taxon>Actinopterygii</taxon>
        <taxon>Neopterygii</taxon>
        <taxon>Teleostei</taxon>
        <taxon>Neoteleostei</taxon>
        <taxon>Acanthomorphata</taxon>
        <taxon>Eupercaria</taxon>
        <taxon>Perciformes</taxon>
        <taxon>Notothenioidei</taxon>
        <taxon>Nototheniidae</taxon>
        <taxon>Pagothenia</taxon>
    </lineage>
</organism>
<dbReference type="Gene3D" id="2.40.10.10">
    <property type="entry name" value="Trypsin-like serine proteases"/>
    <property type="match status" value="1"/>
</dbReference>
<dbReference type="GO" id="GO:0006508">
    <property type="term" value="P:proteolysis"/>
    <property type="evidence" value="ECO:0007669"/>
    <property type="project" value="UniProtKB-KW"/>
</dbReference>
<keyword evidence="2 10" id="KW-0420">Kringle</keyword>
<dbReference type="SUPFAM" id="SSF50494">
    <property type="entry name" value="Trypsin-like serine proteases"/>
    <property type="match status" value="1"/>
</dbReference>
<reference evidence="15 16" key="1">
    <citation type="journal article" date="2022" name="G3 (Bethesda)">
        <title>Evaluating Illumina-, Nanopore-, and PacBio-based genome assembly strategies with the bald notothen, Trematomus borchgrevinki.</title>
        <authorList>
            <person name="Rayamajhi N."/>
            <person name="Cheng C.C."/>
            <person name="Catchen J.M."/>
        </authorList>
    </citation>
    <scope>NUCLEOTIDE SEQUENCE [LARGE SCALE GENOMIC DNA]</scope>
    <source>
        <strain evidence="15">AGRC-2024</strain>
    </source>
</reference>
<comment type="similarity">
    <text evidence="9">Belongs to the peptidase S1 family. Plasminogen subfamily.</text>
</comment>
<keyword evidence="7 11" id="KW-0720">Serine protease</keyword>
<dbReference type="AlphaFoldDB" id="A0ABD2GEF7"/>
<dbReference type="PRINTS" id="PR00018">
    <property type="entry name" value="KRINGLE"/>
</dbReference>
<dbReference type="PANTHER" id="PTHR24261:SF13">
    <property type="entry name" value="PLASMINOGEN"/>
    <property type="match status" value="1"/>
</dbReference>
<feature type="domain" description="Kringle" evidence="13">
    <location>
        <begin position="276"/>
        <end position="355"/>
    </location>
</feature>
<evidence type="ECO:0000256" key="4">
    <source>
        <dbReference type="ARBA" id="ARBA00022729"/>
    </source>
</evidence>
<keyword evidence="5" id="KW-0677">Repeat</keyword>
<proteinExistence type="inferred from homology"/>
<evidence type="ECO:0000256" key="10">
    <source>
        <dbReference type="PROSITE-ProRule" id="PRU00121"/>
    </source>
</evidence>
<feature type="chain" id="PRO_5044762204" description="Plasmin" evidence="12">
    <location>
        <begin position="20"/>
        <end position="625"/>
    </location>
</feature>
<feature type="domain" description="Kringle" evidence="13">
    <location>
        <begin position="191"/>
        <end position="270"/>
    </location>
</feature>
<comment type="caution">
    <text evidence="15">The sequence shown here is derived from an EMBL/GenBank/DDBJ whole genome shotgun (WGS) entry which is preliminary data.</text>
</comment>
<dbReference type="InterPro" id="IPR024174">
    <property type="entry name" value="HGF/MST1"/>
</dbReference>
<evidence type="ECO:0000256" key="9">
    <source>
        <dbReference type="PIRNR" id="PIRNR001152"/>
    </source>
</evidence>
<evidence type="ECO:0008006" key="17">
    <source>
        <dbReference type="Google" id="ProtNLM"/>
    </source>
</evidence>
<accession>A0ABD2GEF7</accession>
<dbReference type="InterPro" id="IPR001314">
    <property type="entry name" value="Peptidase_S1A"/>
</dbReference>
<dbReference type="PROSITE" id="PS00021">
    <property type="entry name" value="KRINGLE_1"/>
    <property type="match status" value="4"/>
</dbReference>
<evidence type="ECO:0000313" key="16">
    <source>
        <dbReference type="Proteomes" id="UP001619887"/>
    </source>
</evidence>
<gene>
    <name evidence="15" type="ORF">OYC64_004847</name>
</gene>
<dbReference type="PROSITE" id="PS00134">
    <property type="entry name" value="TRYPSIN_HIS"/>
    <property type="match status" value="1"/>
</dbReference>
<dbReference type="SMART" id="SM00020">
    <property type="entry name" value="Tryp_SPc"/>
    <property type="match status" value="1"/>
</dbReference>
<evidence type="ECO:0000256" key="12">
    <source>
        <dbReference type="SAM" id="SignalP"/>
    </source>
</evidence>
<dbReference type="PIRSF" id="PIRSF001152">
    <property type="entry name" value="HGF_MST1"/>
    <property type="match status" value="1"/>
</dbReference>
<dbReference type="SMART" id="SM00130">
    <property type="entry name" value="KR"/>
    <property type="match status" value="4"/>
</dbReference>
<dbReference type="SUPFAM" id="SSF57440">
    <property type="entry name" value="Kringle-like"/>
    <property type="match status" value="4"/>
</dbReference>
<evidence type="ECO:0000259" key="13">
    <source>
        <dbReference type="PROSITE" id="PS50070"/>
    </source>
</evidence>
<dbReference type="PRINTS" id="PR00722">
    <property type="entry name" value="CHYMOTRYPSIN"/>
</dbReference>
<dbReference type="PANTHER" id="PTHR24261">
    <property type="entry name" value="PLASMINOGEN-RELATED"/>
    <property type="match status" value="1"/>
</dbReference>
<dbReference type="Proteomes" id="UP001619887">
    <property type="component" value="Unassembled WGS sequence"/>
</dbReference>
<keyword evidence="3 11" id="KW-0645">Protease</keyword>
<keyword evidence="6 11" id="KW-0378">Hydrolase</keyword>
<dbReference type="Pfam" id="PF00051">
    <property type="entry name" value="Kringle"/>
    <property type="match status" value="4"/>
</dbReference>
<dbReference type="PROSITE" id="PS50240">
    <property type="entry name" value="TRYPSIN_DOM"/>
    <property type="match status" value="1"/>
</dbReference>
<keyword evidence="8" id="KW-1015">Disulfide bond</keyword>
<dbReference type="Gene3D" id="2.40.20.10">
    <property type="entry name" value="Plasminogen Kringle 4"/>
    <property type="match status" value="4"/>
</dbReference>
<evidence type="ECO:0000256" key="11">
    <source>
        <dbReference type="RuleBase" id="RU363034"/>
    </source>
</evidence>
<dbReference type="CDD" id="cd00190">
    <property type="entry name" value="Tryp_SPc"/>
    <property type="match status" value="1"/>
</dbReference>
<sequence length="625" mass="69172">MDLCKVAFLLGTLICTVYLQECVNGIGTDYRGTKSESKTGKVCQRWDAKYPHRHNFTPSERPRADLESNFCRNPEGHSGGPWCYTTDSNTRWESCDVASCTVFVQECVNGIGTDYRGTKCESKTGKVCQRWDAKYPHRHNFTPSERPRADLESNFCRNPEGHSGGPWCYTTDSNTRWESCDVASCTVFVQECVNGIGTDYRGTKCESKTGKICQRWDAKYPHRHNYTPSERPRADLESNFCRNPEGHSGGPWCYTTDSNTRWESCDVASCTVFVQECVNGIGTDYRGTKCESKTGKICQRWDAKYPHRHNFTPSERPRADLESNFCRNPDADSGGPWCYTTDSNTRWESCDVTSCTGGATPTQPANPLVPTPAPAQKAMNCGTPVIKPKRCFGRIVGGCVSKAHSWPWQISLRRVIAGSHFCGGTLVHPQWVLTAAHCLDRSKDPSAYKVLLGVHTKRANEASKQIRWLEKLIPGPNRANIALLKLQTPAIINDKVLPVCLPEKDFVVPSGTECYVTGWGATQGTGGEGILKETGFPVIENKICNRPSYLNGRVNDHEMCAGNIEGGTDSCQGDSGGPLVCHSQNRYVLQGVTSWGLGCANAMKPGVYARVSKFVDWIDTTIKAN</sequence>
<dbReference type="InterPro" id="IPR009003">
    <property type="entry name" value="Peptidase_S1_PA"/>
</dbReference>
<dbReference type="Pfam" id="PF00089">
    <property type="entry name" value="Trypsin"/>
    <property type="match status" value="1"/>
</dbReference>
<keyword evidence="16" id="KW-1185">Reference proteome</keyword>
<dbReference type="InterPro" id="IPR033116">
    <property type="entry name" value="TRYPSIN_SER"/>
</dbReference>
<dbReference type="EMBL" id="JBIYXZ010002079">
    <property type="protein sequence ID" value="KAL3052171.1"/>
    <property type="molecule type" value="Genomic_DNA"/>
</dbReference>
<dbReference type="CDD" id="cd00108">
    <property type="entry name" value="KR"/>
    <property type="match status" value="4"/>
</dbReference>
<dbReference type="InterPro" id="IPR013806">
    <property type="entry name" value="Kringle-like"/>
</dbReference>
<feature type="domain" description="Kringle" evidence="13">
    <location>
        <begin position="21"/>
        <end position="100"/>
    </location>
</feature>
<evidence type="ECO:0000256" key="8">
    <source>
        <dbReference type="ARBA" id="ARBA00023157"/>
    </source>
</evidence>
<dbReference type="PROSITE" id="PS00135">
    <property type="entry name" value="TRYPSIN_SER"/>
    <property type="match status" value="1"/>
</dbReference>
<feature type="domain" description="Kringle" evidence="13">
    <location>
        <begin position="106"/>
        <end position="185"/>
    </location>
</feature>
<evidence type="ECO:0000256" key="6">
    <source>
        <dbReference type="ARBA" id="ARBA00022801"/>
    </source>
</evidence>
<evidence type="ECO:0000256" key="2">
    <source>
        <dbReference type="ARBA" id="ARBA00022572"/>
    </source>
</evidence>
<feature type="signal peptide" evidence="12">
    <location>
        <begin position="1"/>
        <end position="19"/>
    </location>
</feature>
<dbReference type="InterPro" id="IPR001254">
    <property type="entry name" value="Trypsin_dom"/>
</dbReference>
<dbReference type="InterPro" id="IPR050759">
    <property type="entry name" value="Serine_protease_kringle"/>
</dbReference>
<evidence type="ECO:0000256" key="3">
    <source>
        <dbReference type="ARBA" id="ARBA00022670"/>
    </source>
</evidence>
<dbReference type="GO" id="GO:0008236">
    <property type="term" value="F:serine-type peptidase activity"/>
    <property type="evidence" value="ECO:0007669"/>
    <property type="project" value="UniProtKB-KW"/>
</dbReference>
<evidence type="ECO:0000256" key="5">
    <source>
        <dbReference type="ARBA" id="ARBA00022737"/>
    </source>
</evidence>
<evidence type="ECO:0000256" key="7">
    <source>
        <dbReference type="ARBA" id="ARBA00022825"/>
    </source>
</evidence>